<evidence type="ECO:0000256" key="3">
    <source>
        <dbReference type="SAM" id="Phobius"/>
    </source>
</evidence>
<keyword evidence="1" id="KW-0378">Hydrolase</keyword>
<protein>
    <submittedName>
        <fullName evidence="5">Whole genome shotgun assembly, allelic scaffold set, scaffold scaffoldA_205</fullName>
    </submittedName>
</protein>
<organism evidence="5 6">
    <name type="scientific">Simkania negevensis (strain ATCC VR-1471 / DSM 27360 / Z)</name>
    <dbReference type="NCBI Taxonomy" id="331113"/>
    <lineage>
        <taxon>Bacteria</taxon>
        <taxon>Pseudomonadati</taxon>
        <taxon>Chlamydiota</taxon>
        <taxon>Chlamydiia</taxon>
        <taxon>Parachlamydiales</taxon>
        <taxon>Simkaniaceae</taxon>
        <taxon>Simkania</taxon>
    </lineage>
</organism>
<feature type="transmembrane region" description="Helical" evidence="3">
    <location>
        <begin position="78"/>
        <end position="96"/>
    </location>
</feature>
<keyword evidence="2" id="KW-0904">Protein phosphatase</keyword>
<dbReference type="AlphaFoldDB" id="F8L6M0"/>
<dbReference type="SUPFAM" id="SSF52799">
    <property type="entry name" value="(Phosphotyrosine protein) phosphatases II"/>
    <property type="match status" value="1"/>
</dbReference>
<dbReference type="InterPro" id="IPR000340">
    <property type="entry name" value="Dual-sp_phosphatase_cat-dom"/>
</dbReference>
<dbReference type="InterPro" id="IPR000387">
    <property type="entry name" value="Tyr_Pase_dom"/>
</dbReference>
<feature type="transmembrane region" description="Helical" evidence="3">
    <location>
        <begin position="102"/>
        <end position="119"/>
    </location>
</feature>
<keyword evidence="3" id="KW-0472">Membrane</keyword>
<dbReference type="Pfam" id="PF00782">
    <property type="entry name" value="DSPc"/>
    <property type="match status" value="1"/>
</dbReference>
<reference key="1">
    <citation type="journal article" date="2011" name="Mol. Biol. Evol.">
        <title>Unity in variety -- the pan-genome of the Chlamydiae.</title>
        <authorList>
            <person name="Collingro A."/>
            <person name="Tischler P."/>
            <person name="Weinmaier T."/>
            <person name="Penz T."/>
            <person name="Heinz E."/>
            <person name="Brunham R.C."/>
            <person name="Read T.D."/>
            <person name="Bavoil P.M."/>
            <person name="Sachse K."/>
            <person name="Kahane S."/>
            <person name="Friedman M.G."/>
            <person name="Rattei T."/>
            <person name="Myers G.S.A."/>
            <person name="Horn M."/>
        </authorList>
    </citation>
    <scope>NUCLEOTIDE SEQUENCE</scope>
    <source>
        <strain>Z</strain>
    </source>
</reference>
<evidence type="ECO:0000256" key="1">
    <source>
        <dbReference type="ARBA" id="ARBA00022801"/>
    </source>
</evidence>
<dbReference type="InterPro" id="IPR020422">
    <property type="entry name" value="TYR_PHOSPHATASE_DUAL_dom"/>
</dbReference>
<dbReference type="PROSITE" id="PS50056">
    <property type="entry name" value="TYR_PHOSPHATASE_2"/>
    <property type="match status" value="1"/>
</dbReference>
<dbReference type="STRING" id="331113.SNE_A04910"/>
<name>F8L6M0_SIMNZ</name>
<dbReference type="KEGG" id="sng:SNE_A04910"/>
<feature type="domain" description="Tyrosine specific protein phosphatases" evidence="4">
    <location>
        <begin position="233"/>
        <end position="287"/>
    </location>
</feature>
<dbReference type="GO" id="GO:0004721">
    <property type="term" value="F:phosphoprotein phosphatase activity"/>
    <property type="evidence" value="ECO:0007669"/>
    <property type="project" value="UniProtKB-KW"/>
</dbReference>
<dbReference type="InterPro" id="IPR016130">
    <property type="entry name" value="Tyr_Pase_AS"/>
</dbReference>
<accession>F8L6M0</accession>
<evidence type="ECO:0000259" key="4">
    <source>
        <dbReference type="PROSITE" id="PS50056"/>
    </source>
</evidence>
<evidence type="ECO:0000313" key="6">
    <source>
        <dbReference type="Proteomes" id="UP000000496"/>
    </source>
</evidence>
<dbReference type="EMBL" id="FR872582">
    <property type="protein sequence ID" value="CCB88368.1"/>
    <property type="molecule type" value="Genomic_DNA"/>
</dbReference>
<dbReference type="GO" id="GO:0008962">
    <property type="term" value="F:phosphatidylglycerophosphatase activity"/>
    <property type="evidence" value="ECO:0007669"/>
    <property type="project" value="TreeGrafter"/>
</dbReference>
<dbReference type="InterPro" id="IPR029021">
    <property type="entry name" value="Prot-tyrosine_phosphatase-like"/>
</dbReference>
<dbReference type="SMART" id="SM00195">
    <property type="entry name" value="DSPc"/>
    <property type="match status" value="1"/>
</dbReference>
<keyword evidence="3" id="KW-1133">Transmembrane helix</keyword>
<dbReference type="OrthoDB" id="21920at2"/>
<dbReference type="Proteomes" id="UP000000496">
    <property type="component" value="Chromosome gsn.131"/>
</dbReference>
<dbReference type="PROSITE" id="PS00383">
    <property type="entry name" value="TYR_PHOSPHATASE_1"/>
    <property type="match status" value="1"/>
</dbReference>
<gene>
    <name evidence="5" type="ordered locus">SNE_A04910</name>
</gene>
<dbReference type="PANTHER" id="PTHR46712">
    <property type="entry name" value="PHOSPHATIDYLGLYCEROPHOSPHATASE AND PROTEIN-TYROSINE PHOSPHATASE 1"/>
    <property type="match status" value="1"/>
</dbReference>
<dbReference type="InterPro" id="IPR042165">
    <property type="entry name" value="PTPMT1"/>
</dbReference>
<dbReference type="RefSeq" id="WP_013942835.1">
    <property type="nucleotide sequence ID" value="NC_015713.1"/>
</dbReference>
<dbReference type="eggNOG" id="COG2453">
    <property type="taxonomic scope" value="Bacteria"/>
</dbReference>
<keyword evidence="3" id="KW-0812">Transmembrane</keyword>
<evidence type="ECO:0000313" key="5">
    <source>
        <dbReference type="EMBL" id="CCB88368.1"/>
    </source>
</evidence>
<sequence>MSFLVQSGTDLYQTAIEQDRVSSQDIMNYHAVAPLTHKRALNAVEVDYRVQEATKGVFKKIGDFFGKIINGDSLMQKIGLAILVGAVAGIAAAFFFSNPIGWIVFGSVVVVTLIAQLIIPTIKDAYVHDVGFGQMLAFKFSAWKRSLNDKNYDHVFTAQNGAKIFLGALPNHNTFDLSQLVLGENIGAVISVNEPWERKEIGVSRPYTSQEYRDAGINYYRVDADDHRLLERNELVYIADAIDMELAQGRNVYIHCRAGVGRSAMGVAAYLMMFQDMSADAAANQIKHGGGDGKYYAPGRKDSTIMRKLDDKVDKHSEIQVGLRNIELFDQFVNQ</sequence>
<dbReference type="HOGENOM" id="CLU_828730_0_0_0"/>
<keyword evidence="6" id="KW-1185">Reference proteome</keyword>
<dbReference type="PANTHER" id="PTHR46712:SF1">
    <property type="entry name" value="PHOSPHATIDYLGLYCEROPHOSPHATASE AND PROTEIN-TYROSINE PHOSPHATASE 1"/>
    <property type="match status" value="1"/>
</dbReference>
<dbReference type="GO" id="GO:0004439">
    <property type="term" value="F:phosphatidylinositol-4,5-bisphosphate 5-phosphatase activity"/>
    <property type="evidence" value="ECO:0007669"/>
    <property type="project" value="TreeGrafter"/>
</dbReference>
<proteinExistence type="predicted"/>
<reference evidence="5 6" key="2">
    <citation type="journal article" date="2011" name="Mol. Biol. Evol.">
        <title>Unity in variety--the pan-genome of the Chlamydiae.</title>
        <authorList>
            <person name="Collingro A."/>
            <person name="Tischler P."/>
            <person name="Weinmaier T."/>
            <person name="Penz T."/>
            <person name="Heinz E."/>
            <person name="Brunham R.C."/>
            <person name="Read T.D."/>
            <person name="Bavoil P.M."/>
            <person name="Sachse K."/>
            <person name="Kahane S."/>
            <person name="Friedman M.G."/>
            <person name="Rattei T."/>
            <person name="Myers G.S."/>
            <person name="Horn M."/>
        </authorList>
    </citation>
    <scope>NUCLEOTIDE SEQUENCE [LARGE SCALE GENOMIC DNA]</scope>
    <source>
        <strain evidence="6">ATCC VR-1471 / Z</strain>
    </source>
</reference>
<evidence type="ECO:0000256" key="2">
    <source>
        <dbReference type="ARBA" id="ARBA00022912"/>
    </source>
</evidence>
<dbReference type="Gene3D" id="3.90.190.10">
    <property type="entry name" value="Protein tyrosine phosphatase superfamily"/>
    <property type="match status" value="1"/>
</dbReference>